<reference evidence="1" key="1">
    <citation type="journal article" date="2020" name="Nature">
        <title>Giant virus diversity and host interactions through global metagenomics.</title>
        <authorList>
            <person name="Schulz F."/>
            <person name="Roux S."/>
            <person name="Paez-Espino D."/>
            <person name="Jungbluth S."/>
            <person name="Walsh D.A."/>
            <person name="Denef V.J."/>
            <person name="McMahon K.D."/>
            <person name="Konstantinidis K.T."/>
            <person name="Eloe-Fadrosh E.A."/>
            <person name="Kyrpides N.C."/>
            <person name="Woyke T."/>
        </authorList>
    </citation>
    <scope>NUCLEOTIDE SEQUENCE</scope>
    <source>
        <strain evidence="1">GVMAG-M-3300020182-84</strain>
    </source>
</reference>
<accession>A0A6C0C3K5</accession>
<sequence>MENTEKVYRLTADYKKSTYQAEHWINVLSNGKRVTVVVTTYFWWGTFEVTLNNEEKEELLKKEQIVLNDYSCCCEELEEGCDRYDEIKNESSYTDKELREIHRLMYCEQDDKENYDSEEEYSLEEDILEANGWSMDDTIYGIDSGCILECISDEETMNTTMKM</sequence>
<protein>
    <submittedName>
        <fullName evidence="1">Uncharacterized protein</fullName>
    </submittedName>
</protein>
<dbReference type="AlphaFoldDB" id="A0A6C0C3K5"/>
<evidence type="ECO:0000313" key="1">
    <source>
        <dbReference type="EMBL" id="QHS98113.1"/>
    </source>
</evidence>
<organism evidence="1">
    <name type="scientific">viral metagenome</name>
    <dbReference type="NCBI Taxonomy" id="1070528"/>
    <lineage>
        <taxon>unclassified sequences</taxon>
        <taxon>metagenomes</taxon>
        <taxon>organismal metagenomes</taxon>
    </lineage>
</organism>
<name>A0A6C0C3K5_9ZZZZ</name>
<dbReference type="EMBL" id="MN739312">
    <property type="protein sequence ID" value="QHS98113.1"/>
    <property type="molecule type" value="Genomic_DNA"/>
</dbReference>
<proteinExistence type="predicted"/>